<protein>
    <submittedName>
        <fullName evidence="5">Monooxygenase</fullName>
    </submittedName>
</protein>
<dbReference type="InterPro" id="IPR036188">
    <property type="entry name" value="FAD/NAD-bd_sf"/>
</dbReference>
<dbReference type="SUPFAM" id="SSF51905">
    <property type="entry name" value="FAD/NAD(P)-binding domain"/>
    <property type="match status" value="1"/>
</dbReference>
<dbReference type="GeneID" id="58090868"/>
<dbReference type="Pfam" id="PF01494">
    <property type="entry name" value="FAD_binding_3"/>
    <property type="match status" value="1"/>
</dbReference>
<dbReference type="InterPro" id="IPR050641">
    <property type="entry name" value="RIFMO-like"/>
</dbReference>
<dbReference type="RefSeq" id="WP_002491954.1">
    <property type="nucleotide sequence ID" value="NZ_AP021848.1"/>
</dbReference>
<evidence type="ECO:0000256" key="2">
    <source>
        <dbReference type="ARBA" id="ARBA00022630"/>
    </source>
</evidence>
<sequence>MSNDVLIVGAGPSGLALAIALSAQGISYKLIDKNKGPGTASRAMVVQSRVLEFYRQYGFDDKIVEAGIPIQHFNVYKDKRPVGKLPIAKKGKGVSPYPYVLTLPQDIHEQILVEELEKVGGQVCWEHELISFDDNETFISATFQQPNGEEVTETFNYICGCDGASSTVRKRLDIGFPGGTYTQLFYVADVETNTQLDGASMGFHGNHFCVGFPIRTTEQLRLIGIIPEEVKTNGEPPESFKPLIPFAENILPIHIKNINWYSSYRSHHRVAEHFRVNRAFICGDAGHIHSPAGGQGMNTGISDAFNLAWKLSNVIQGKADKSILDTYEPERIEFAKKLVNTTDTGFKFMANSQVVKDWIIPYIFPTLLHLDILKKKLYKTISQTAIHYKHSDLSTGNYGNIAGGDRLPWIHIDSIDNFEPLKSRTWQIHIYGKLTQELKQFAYDSQLPIYHIPWVTQMSQKDIQRDAVFLVRPDGYISVATNSYDVEPLKQMIEKYHIKP</sequence>
<dbReference type="PRINTS" id="PR00420">
    <property type="entry name" value="RNGMNOXGNASE"/>
</dbReference>
<reference evidence="5 6" key="1">
    <citation type="journal article" date="2019" name="Sci. Transl. Med.">
        <title>Quorum sensing between bacterial species on the skin protects against epidermal injury in atopic dermatitis.</title>
        <authorList>
            <person name="Williams M.R."/>
        </authorList>
    </citation>
    <scope>NUCLEOTIDE SEQUENCE [LARGE SCALE GENOMIC DNA]</scope>
    <source>
        <strain evidence="5 6">E7</strain>
    </source>
</reference>
<accession>A0A4Q9WCX7</accession>
<evidence type="ECO:0000313" key="5">
    <source>
        <dbReference type="EMBL" id="TBW72542.1"/>
    </source>
</evidence>
<evidence type="ECO:0000256" key="1">
    <source>
        <dbReference type="ARBA" id="ARBA00001974"/>
    </source>
</evidence>
<evidence type="ECO:0000256" key="3">
    <source>
        <dbReference type="ARBA" id="ARBA00022827"/>
    </source>
</evidence>
<proteinExistence type="predicted"/>
<dbReference type="GO" id="GO:0071949">
    <property type="term" value="F:FAD binding"/>
    <property type="evidence" value="ECO:0007669"/>
    <property type="project" value="InterPro"/>
</dbReference>
<comment type="caution">
    <text evidence="5">The sequence shown here is derived from an EMBL/GenBank/DDBJ whole genome shotgun (WGS) entry which is preliminary data.</text>
</comment>
<keyword evidence="5" id="KW-0560">Oxidoreductase</keyword>
<keyword evidence="5" id="KW-0503">Monooxygenase</keyword>
<name>A0A4Q9WCX7_STALU</name>
<evidence type="ECO:0000313" key="6">
    <source>
        <dbReference type="Proteomes" id="UP000293637"/>
    </source>
</evidence>
<dbReference type="AlphaFoldDB" id="A0A4Q9WCX7"/>
<gene>
    <name evidence="5" type="ORF">EQ812_06090</name>
</gene>
<keyword evidence="2" id="KW-0285">Flavoprotein</keyword>
<feature type="domain" description="FAD-binding" evidence="4">
    <location>
        <begin position="4"/>
        <end position="341"/>
    </location>
</feature>
<dbReference type="Gene3D" id="3.30.70.2450">
    <property type="match status" value="1"/>
</dbReference>
<dbReference type="InterPro" id="IPR002938">
    <property type="entry name" value="FAD-bd"/>
</dbReference>
<dbReference type="Proteomes" id="UP000293637">
    <property type="component" value="Unassembled WGS sequence"/>
</dbReference>
<dbReference type="PANTHER" id="PTHR43004">
    <property type="entry name" value="TRK SYSTEM POTASSIUM UPTAKE PROTEIN"/>
    <property type="match status" value="1"/>
</dbReference>
<comment type="cofactor">
    <cofactor evidence="1">
        <name>FAD</name>
        <dbReference type="ChEBI" id="CHEBI:57692"/>
    </cofactor>
</comment>
<evidence type="ECO:0000259" key="4">
    <source>
        <dbReference type="Pfam" id="PF01494"/>
    </source>
</evidence>
<dbReference type="GO" id="GO:0016709">
    <property type="term" value="F:oxidoreductase activity, acting on paired donors, with incorporation or reduction of molecular oxygen, NAD(P)H as one donor, and incorporation of one atom of oxygen"/>
    <property type="evidence" value="ECO:0007669"/>
    <property type="project" value="UniProtKB-ARBA"/>
</dbReference>
<keyword evidence="3" id="KW-0274">FAD</keyword>
<organism evidence="5 6">
    <name type="scientific">Staphylococcus lugdunensis</name>
    <dbReference type="NCBI Taxonomy" id="28035"/>
    <lineage>
        <taxon>Bacteria</taxon>
        <taxon>Bacillati</taxon>
        <taxon>Bacillota</taxon>
        <taxon>Bacilli</taxon>
        <taxon>Bacillales</taxon>
        <taxon>Staphylococcaceae</taxon>
        <taxon>Staphylococcus</taxon>
    </lineage>
</organism>
<dbReference type="EMBL" id="SCHB01000003">
    <property type="protein sequence ID" value="TBW72542.1"/>
    <property type="molecule type" value="Genomic_DNA"/>
</dbReference>
<dbReference type="PANTHER" id="PTHR43004:SF19">
    <property type="entry name" value="BINDING MONOOXYGENASE, PUTATIVE (JCVI)-RELATED"/>
    <property type="match status" value="1"/>
</dbReference>
<dbReference type="Gene3D" id="3.50.50.60">
    <property type="entry name" value="FAD/NAD(P)-binding domain"/>
    <property type="match status" value="1"/>
</dbReference>